<organism evidence="1 2">
    <name type="scientific">Phytophthora sojae (strain P6497)</name>
    <name type="common">Soybean stem and root rot agent</name>
    <name type="synonym">Phytophthora megasperma f. sp. glycines</name>
    <dbReference type="NCBI Taxonomy" id="1094619"/>
    <lineage>
        <taxon>Eukaryota</taxon>
        <taxon>Sar</taxon>
        <taxon>Stramenopiles</taxon>
        <taxon>Oomycota</taxon>
        <taxon>Peronosporomycetes</taxon>
        <taxon>Peronosporales</taxon>
        <taxon>Peronosporaceae</taxon>
        <taxon>Phytophthora</taxon>
    </lineage>
</organism>
<dbReference type="EMBL" id="JH159160">
    <property type="protein sequence ID" value="EGZ08634.1"/>
    <property type="molecule type" value="Genomic_DNA"/>
</dbReference>
<dbReference type="PANTHER" id="PTHR37067:SF3">
    <property type="entry name" value="PX DOMAIN-CONTAINING PROTEIN"/>
    <property type="match status" value="1"/>
</dbReference>
<reference evidence="1 2" key="1">
    <citation type="journal article" date="2006" name="Science">
        <title>Phytophthora genome sequences uncover evolutionary origins and mechanisms of pathogenesis.</title>
        <authorList>
            <person name="Tyler B.M."/>
            <person name="Tripathy S."/>
            <person name="Zhang X."/>
            <person name="Dehal P."/>
            <person name="Jiang R.H."/>
            <person name="Aerts A."/>
            <person name="Arredondo F.D."/>
            <person name="Baxter L."/>
            <person name="Bensasson D."/>
            <person name="Beynon J.L."/>
            <person name="Chapman J."/>
            <person name="Damasceno C.M."/>
            <person name="Dorrance A.E."/>
            <person name="Dou D."/>
            <person name="Dickerman A.W."/>
            <person name="Dubchak I.L."/>
            <person name="Garbelotto M."/>
            <person name="Gijzen M."/>
            <person name="Gordon S.G."/>
            <person name="Govers F."/>
            <person name="Grunwald N.J."/>
            <person name="Huang W."/>
            <person name="Ivors K.L."/>
            <person name="Jones R.W."/>
            <person name="Kamoun S."/>
            <person name="Krampis K."/>
            <person name="Lamour K.H."/>
            <person name="Lee M.K."/>
            <person name="McDonald W.H."/>
            <person name="Medina M."/>
            <person name="Meijer H.J."/>
            <person name="Nordberg E.K."/>
            <person name="Maclean D.J."/>
            <person name="Ospina-Giraldo M.D."/>
            <person name="Morris P.F."/>
            <person name="Phuntumart V."/>
            <person name="Putnam N.H."/>
            <person name="Rash S."/>
            <person name="Rose J.K."/>
            <person name="Sakihama Y."/>
            <person name="Salamov A.A."/>
            <person name="Savidor A."/>
            <person name="Scheuring C.F."/>
            <person name="Smith B.M."/>
            <person name="Sobral B.W."/>
            <person name="Terry A."/>
            <person name="Torto-Alalibo T.A."/>
            <person name="Win J."/>
            <person name="Xu Z."/>
            <person name="Zhang H."/>
            <person name="Grigoriev I.V."/>
            <person name="Rokhsar D.S."/>
            <person name="Boore J.L."/>
        </authorList>
    </citation>
    <scope>NUCLEOTIDE SEQUENCE [LARGE SCALE GENOMIC DNA]</scope>
    <source>
        <strain evidence="1 2">P6497</strain>
    </source>
</reference>
<dbReference type="AlphaFoldDB" id="G5A5M9"/>
<evidence type="ECO:0000313" key="1">
    <source>
        <dbReference type="EMBL" id="EGZ08634.1"/>
    </source>
</evidence>
<name>G5A5M9_PHYSP</name>
<dbReference type="InParanoid" id="G5A5M9"/>
<dbReference type="PANTHER" id="PTHR37067">
    <property type="entry name" value="PX DOMAIN-CONTAINING PROTEIN"/>
    <property type="match status" value="1"/>
</dbReference>
<keyword evidence="2" id="KW-1185">Reference proteome</keyword>
<dbReference type="KEGG" id="psoj:PHYSODRAFT_434012"/>
<dbReference type="GeneID" id="20652404"/>
<evidence type="ECO:0000313" key="2">
    <source>
        <dbReference type="Proteomes" id="UP000002640"/>
    </source>
</evidence>
<feature type="non-terminal residue" evidence="1">
    <location>
        <position position="1"/>
    </location>
</feature>
<proteinExistence type="predicted"/>
<sequence>LQVTERNPDTKSVVSVVCRFYVKFGREAKPNAKRKRTTQVQYLKLPFRADHIKHHLESVHPRHWKVYAAATDEAKRVY</sequence>
<accession>G5A5M9</accession>
<gene>
    <name evidence="1" type="ORF">PHYSODRAFT_434012</name>
</gene>
<dbReference type="Proteomes" id="UP000002640">
    <property type="component" value="Unassembled WGS sequence"/>
</dbReference>
<protein>
    <submittedName>
        <fullName evidence="1">Uncharacterized protein</fullName>
    </submittedName>
</protein>
<feature type="non-terminal residue" evidence="1">
    <location>
        <position position="78"/>
    </location>
</feature>
<dbReference type="RefSeq" id="XP_009535267.1">
    <property type="nucleotide sequence ID" value="XM_009536972.1"/>
</dbReference>